<name>A0ABM9AKK7_9GAMM</name>
<evidence type="ECO:0000256" key="1">
    <source>
        <dbReference type="ARBA" id="ARBA00022679"/>
    </source>
</evidence>
<proteinExistence type="predicted"/>
<dbReference type="PANTHER" id="PTHR32309:SF31">
    <property type="entry name" value="CAPSULAR EXOPOLYSACCHARIDE FAMILY"/>
    <property type="match status" value="1"/>
</dbReference>
<dbReference type="Pfam" id="PF13614">
    <property type="entry name" value="AAA_31"/>
    <property type="match status" value="1"/>
</dbReference>
<keyword evidence="1" id="KW-0808">Transferase</keyword>
<evidence type="ECO:0000256" key="4">
    <source>
        <dbReference type="ARBA" id="ARBA00022840"/>
    </source>
</evidence>
<dbReference type="SUPFAM" id="SSF52540">
    <property type="entry name" value="P-loop containing nucleoside triphosphate hydrolases"/>
    <property type="match status" value="1"/>
</dbReference>
<sequence length="261" mass="29065">MEYVQEAIAKARKKRHEIDGSAEAKNKADAISDLTEIKYTKTPVHNLSLLHLEKNRVVTAFSNDVRAEPYRQLRTILLKEFRERKVNNLAIVSADNSAGKTLTAINLAIALSKEVNQTVLLVDLDLQSPSVASTLGLEIEYGISDLLNNEVSVDKVLINPGLERLVILPAKKVEGNTSEILSSPRMRSLMQEIEQRYPERIVIYDLPPLLNDDDALVIAERVGSTLLVIEEGRTTPENLERSLLLLDKTSLIGTILNKAHI</sequence>
<evidence type="ECO:0000256" key="3">
    <source>
        <dbReference type="ARBA" id="ARBA00022777"/>
    </source>
</evidence>
<reference evidence="7" key="1">
    <citation type="submission" date="2021-12" db="EMBL/GenBank/DDBJ databases">
        <authorList>
            <person name="Rodrigo-Torres L."/>
            <person name="Arahal R. D."/>
            <person name="Lucena T."/>
        </authorList>
    </citation>
    <scope>NUCLEOTIDE SEQUENCE</scope>
    <source>
        <strain evidence="7">CECT 8267</strain>
    </source>
</reference>
<organism evidence="7 8">
    <name type="scientific">Sinobacterium norvegicum</name>
    <dbReference type="NCBI Taxonomy" id="1641715"/>
    <lineage>
        <taxon>Bacteria</taxon>
        <taxon>Pseudomonadati</taxon>
        <taxon>Pseudomonadota</taxon>
        <taxon>Gammaproteobacteria</taxon>
        <taxon>Cellvibrionales</taxon>
        <taxon>Spongiibacteraceae</taxon>
        <taxon>Sinobacterium</taxon>
    </lineage>
</organism>
<dbReference type="InterPro" id="IPR025669">
    <property type="entry name" value="AAA_dom"/>
</dbReference>
<dbReference type="Gene3D" id="3.40.50.300">
    <property type="entry name" value="P-loop containing nucleotide triphosphate hydrolases"/>
    <property type="match status" value="1"/>
</dbReference>
<dbReference type="InterPro" id="IPR027417">
    <property type="entry name" value="P-loop_NTPase"/>
</dbReference>
<keyword evidence="3" id="KW-0418">Kinase</keyword>
<gene>
    <name evidence="7" type="ORF">SIN8267_03452</name>
</gene>
<keyword evidence="8" id="KW-1185">Reference proteome</keyword>
<dbReference type="EMBL" id="CAKLPX010000007">
    <property type="protein sequence ID" value="CAH0993304.1"/>
    <property type="molecule type" value="Genomic_DNA"/>
</dbReference>
<keyword evidence="2" id="KW-0547">Nucleotide-binding</keyword>
<dbReference type="InterPro" id="IPR050445">
    <property type="entry name" value="Bact_polysacc_biosynth/exp"/>
</dbReference>
<evidence type="ECO:0000256" key="2">
    <source>
        <dbReference type="ARBA" id="ARBA00022741"/>
    </source>
</evidence>
<evidence type="ECO:0000256" key="5">
    <source>
        <dbReference type="ARBA" id="ARBA00023137"/>
    </source>
</evidence>
<protein>
    <recommendedName>
        <fullName evidence="6">AAA domain-containing protein</fullName>
    </recommendedName>
</protein>
<accession>A0ABM9AKK7</accession>
<evidence type="ECO:0000313" key="7">
    <source>
        <dbReference type="EMBL" id="CAH0993304.1"/>
    </source>
</evidence>
<dbReference type="PANTHER" id="PTHR32309">
    <property type="entry name" value="TYROSINE-PROTEIN KINASE"/>
    <property type="match status" value="1"/>
</dbReference>
<keyword evidence="5" id="KW-0829">Tyrosine-protein kinase</keyword>
<feature type="domain" description="AAA" evidence="6">
    <location>
        <begin position="97"/>
        <end position="219"/>
    </location>
</feature>
<dbReference type="Proteomes" id="UP000838100">
    <property type="component" value="Unassembled WGS sequence"/>
</dbReference>
<keyword evidence="4" id="KW-0067">ATP-binding</keyword>
<evidence type="ECO:0000259" key="6">
    <source>
        <dbReference type="Pfam" id="PF13614"/>
    </source>
</evidence>
<dbReference type="CDD" id="cd05387">
    <property type="entry name" value="BY-kinase"/>
    <property type="match status" value="1"/>
</dbReference>
<comment type="caution">
    <text evidence="7">The sequence shown here is derived from an EMBL/GenBank/DDBJ whole genome shotgun (WGS) entry which is preliminary data.</text>
</comment>
<evidence type="ECO:0000313" key="8">
    <source>
        <dbReference type="Proteomes" id="UP000838100"/>
    </source>
</evidence>
<dbReference type="InterPro" id="IPR005702">
    <property type="entry name" value="Wzc-like_C"/>
</dbReference>
<dbReference type="RefSeq" id="WP_237445987.1">
    <property type="nucleotide sequence ID" value="NZ_CAKLPX010000007.1"/>
</dbReference>